<dbReference type="SUPFAM" id="SSF52980">
    <property type="entry name" value="Restriction endonuclease-like"/>
    <property type="match status" value="1"/>
</dbReference>
<dbReference type="HAMAP" id="MF_00048">
    <property type="entry name" value="UPF0102"/>
    <property type="match status" value="1"/>
</dbReference>
<dbReference type="PANTHER" id="PTHR34039:SF1">
    <property type="entry name" value="UPF0102 PROTEIN YRAN"/>
    <property type="match status" value="1"/>
</dbReference>
<proteinExistence type="inferred from homology"/>
<dbReference type="NCBIfam" id="NF009151">
    <property type="entry name" value="PRK12497.1-5"/>
    <property type="match status" value="1"/>
</dbReference>
<dbReference type="NCBIfam" id="TIGR00252">
    <property type="entry name" value="YraN family protein"/>
    <property type="match status" value="1"/>
</dbReference>
<organism evidence="3 4">
    <name type="scientific">Breoghania corrubedonensis</name>
    <dbReference type="NCBI Taxonomy" id="665038"/>
    <lineage>
        <taxon>Bacteria</taxon>
        <taxon>Pseudomonadati</taxon>
        <taxon>Pseudomonadota</taxon>
        <taxon>Alphaproteobacteria</taxon>
        <taxon>Hyphomicrobiales</taxon>
        <taxon>Stappiaceae</taxon>
        <taxon>Breoghania</taxon>
    </lineage>
</organism>
<dbReference type="PANTHER" id="PTHR34039">
    <property type="entry name" value="UPF0102 PROTEIN YRAN"/>
    <property type="match status" value="1"/>
</dbReference>
<dbReference type="GO" id="GO:0003676">
    <property type="term" value="F:nucleic acid binding"/>
    <property type="evidence" value="ECO:0007669"/>
    <property type="project" value="InterPro"/>
</dbReference>
<dbReference type="InterPro" id="IPR011335">
    <property type="entry name" value="Restrct_endonuc-II-like"/>
</dbReference>
<protein>
    <recommendedName>
        <fullName evidence="2">UPF0102 protein C8N35_1011283</fullName>
    </recommendedName>
</protein>
<dbReference type="GO" id="GO:0004519">
    <property type="term" value="F:endonuclease activity"/>
    <property type="evidence" value="ECO:0007669"/>
    <property type="project" value="UniProtKB-KW"/>
</dbReference>
<comment type="similarity">
    <text evidence="1 2">Belongs to the UPF0102 family.</text>
</comment>
<accession>A0A2T5VHK0</accession>
<dbReference type="RefSeq" id="WP_107988695.1">
    <property type="nucleotide sequence ID" value="NZ_QAYG01000001.1"/>
</dbReference>
<keyword evidence="3" id="KW-0378">Hydrolase</keyword>
<evidence type="ECO:0000313" key="3">
    <source>
        <dbReference type="EMBL" id="PTW63232.1"/>
    </source>
</evidence>
<dbReference type="OrthoDB" id="9812968at2"/>
<gene>
    <name evidence="3" type="ORF">C8N35_1011283</name>
</gene>
<evidence type="ECO:0000256" key="2">
    <source>
        <dbReference type="HAMAP-Rule" id="MF_00048"/>
    </source>
</evidence>
<evidence type="ECO:0000256" key="1">
    <source>
        <dbReference type="ARBA" id="ARBA00006738"/>
    </source>
</evidence>
<reference evidence="3 4" key="1">
    <citation type="submission" date="2018-04" db="EMBL/GenBank/DDBJ databases">
        <title>Genomic Encyclopedia of Archaeal and Bacterial Type Strains, Phase II (KMG-II): from individual species to whole genera.</title>
        <authorList>
            <person name="Goeker M."/>
        </authorList>
    </citation>
    <scope>NUCLEOTIDE SEQUENCE [LARGE SCALE GENOMIC DNA]</scope>
    <source>
        <strain evidence="3 4">DSM 23382</strain>
    </source>
</reference>
<keyword evidence="3" id="KW-0540">Nuclease</keyword>
<keyword evidence="3" id="KW-0255">Endonuclease</keyword>
<dbReference type="Proteomes" id="UP000244081">
    <property type="component" value="Unassembled WGS sequence"/>
</dbReference>
<sequence>MARRARRAAYRLGLAAETRAALWLRLKGYRILARRHKTPVGEIDLIARRGRTVAFVEVKARANRDAALEAITPQARRRIVEAAHLWLAKNPGAMNATLRFDAVLIVPRQLPRHLANAWEAHR</sequence>
<dbReference type="InterPro" id="IPR011856">
    <property type="entry name" value="tRNA_endonuc-like_dom_sf"/>
</dbReference>
<dbReference type="AlphaFoldDB" id="A0A2T5VHK0"/>
<evidence type="ECO:0000313" key="4">
    <source>
        <dbReference type="Proteomes" id="UP000244081"/>
    </source>
</evidence>
<dbReference type="EMBL" id="QAYG01000001">
    <property type="protein sequence ID" value="PTW63232.1"/>
    <property type="molecule type" value="Genomic_DNA"/>
</dbReference>
<dbReference type="Pfam" id="PF02021">
    <property type="entry name" value="UPF0102"/>
    <property type="match status" value="1"/>
</dbReference>
<dbReference type="InterPro" id="IPR003509">
    <property type="entry name" value="UPF0102_YraN-like"/>
</dbReference>
<name>A0A2T5VHK0_9HYPH</name>
<comment type="caution">
    <text evidence="3">The sequence shown here is derived from an EMBL/GenBank/DDBJ whole genome shotgun (WGS) entry which is preliminary data.</text>
</comment>
<dbReference type="Gene3D" id="3.40.1350.10">
    <property type="match status" value="1"/>
</dbReference>
<keyword evidence="4" id="KW-1185">Reference proteome</keyword>